<dbReference type="InterPro" id="IPR001193">
    <property type="entry name" value="MBTPS2"/>
</dbReference>
<feature type="transmembrane region" description="Helical" evidence="1">
    <location>
        <begin position="285"/>
        <end position="304"/>
    </location>
</feature>
<evidence type="ECO:0000256" key="1">
    <source>
        <dbReference type="SAM" id="Phobius"/>
    </source>
</evidence>
<dbReference type="PANTHER" id="PTHR13325">
    <property type="entry name" value="PROTEASE M50 MEMBRANE-BOUND TRANSCRIPTION FACTOR SITE 2 PROTEASE"/>
    <property type="match status" value="1"/>
</dbReference>
<keyword evidence="1" id="KW-0472">Membrane</keyword>
<feature type="transmembrane region" description="Helical" evidence="1">
    <location>
        <begin position="152"/>
        <end position="180"/>
    </location>
</feature>
<dbReference type="PANTHER" id="PTHR13325:SF3">
    <property type="entry name" value="MEMBRANE-BOUND TRANSCRIPTION FACTOR SITE-2 PROTEASE"/>
    <property type="match status" value="1"/>
</dbReference>
<feature type="transmembrane region" description="Helical" evidence="1">
    <location>
        <begin position="230"/>
        <end position="250"/>
    </location>
</feature>
<evidence type="ECO:0000313" key="3">
    <source>
        <dbReference type="Proteomes" id="UP000235547"/>
    </source>
</evidence>
<dbReference type="RefSeq" id="WP_102589345.1">
    <property type="nucleotide sequence ID" value="NZ_BNAE01000001.1"/>
</dbReference>
<comment type="caution">
    <text evidence="2">The sequence shown here is derived from an EMBL/GenBank/DDBJ whole genome shotgun (WGS) entry which is preliminary data.</text>
</comment>
<keyword evidence="1" id="KW-0812">Transmembrane</keyword>
<feature type="transmembrane region" description="Helical" evidence="1">
    <location>
        <begin position="257"/>
        <end position="279"/>
    </location>
</feature>
<dbReference type="Gene3D" id="1.10.10.1150">
    <property type="entry name" value="Coenzyme PQQ synthesis protein D (PqqD)"/>
    <property type="match status" value="1"/>
</dbReference>
<feature type="transmembrane region" description="Helical" evidence="1">
    <location>
        <begin position="362"/>
        <end position="382"/>
    </location>
</feature>
<accession>A0A2N7UD16</accession>
<organism evidence="2 3">
    <name type="scientific">Halomonas urumqiensis</name>
    <dbReference type="NCBI Taxonomy" id="1684789"/>
    <lineage>
        <taxon>Bacteria</taxon>
        <taxon>Pseudomonadati</taxon>
        <taxon>Pseudomonadota</taxon>
        <taxon>Gammaproteobacteria</taxon>
        <taxon>Oceanospirillales</taxon>
        <taxon>Halomonadaceae</taxon>
        <taxon>Halomonas</taxon>
    </lineage>
</organism>
<evidence type="ECO:0000313" key="2">
    <source>
        <dbReference type="EMBL" id="PMR78281.1"/>
    </source>
</evidence>
<dbReference type="EMBL" id="PNRG01000033">
    <property type="protein sequence ID" value="PMR78281.1"/>
    <property type="molecule type" value="Genomic_DNA"/>
</dbReference>
<dbReference type="InterPro" id="IPR041881">
    <property type="entry name" value="PqqD_sf"/>
</dbReference>
<name>A0A2N7UD16_9GAMM</name>
<reference evidence="2 3" key="1">
    <citation type="submission" date="2018-01" db="EMBL/GenBank/DDBJ databases">
        <title>Halomonas endophytica sp. nov., isolated from storage liquid in the stems of Populus euphratica.</title>
        <authorList>
            <person name="Chen C."/>
        </authorList>
    </citation>
    <scope>NUCLEOTIDE SEQUENCE [LARGE SCALE GENOMIC DNA]</scope>
    <source>
        <strain evidence="2 3">BZ-SZ-XJ27</strain>
    </source>
</reference>
<keyword evidence="3" id="KW-1185">Reference proteome</keyword>
<dbReference type="GO" id="GO:0004222">
    <property type="term" value="F:metalloendopeptidase activity"/>
    <property type="evidence" value="ECO:0007669"/>
    <property type="project" value="InterPro"/>
</dbReference>
<dbReference type="AlphaFoldDB" id="A0A2N7UD16"/>
<proteinExistence type="predicted"/>
<dbReference type="GO" id="GO:0005737">
    <property type="term" value="C:cytoplasm"/>
    <property type="evidence" value="ECO:0007669"/>
    <property type="project" value="TreeGrafter"/>
</dbReference>
<sequence>MMVGSYFSANWYRVAGLRPRLRRHVVVHRHVVRGDVWHVLQDDQTGGFFRITPAAYRFLAGLDGRHTVAEVWESVARRVGDDHLSQDDVIVFLGQLHRSDMLIGQDLPDLGELFDRSRSNAKRTVMSRVKNPLALRLPLFDPDKFLNRITPAFAWLLTPLGMALWLLLVGYGVVLAALNWPGLTHNIYDRVISLDTLLFFIVLYPLMKAVHELAHGVAVKAWGGQVHEMGIMFLVFMPVPYVDASAASGFRRRRRRAVVAGIGIMVELMLAALAMIVWAMAEPGLVRATAFNVMLIGGASTLLFNGNPLLRFDGYYVLCDALDIPNLGTRSNKYLFYLVQRYGFGKRDGDNPATARGERKWFVLYGVLSFCYRVFIMIMISLFVATKFFFIGVILACLSVTLTVLWPLWKGWRYVFHSRQLGQRQGRAKLVTLTLLGLVGLGLFAVPVLDATVSHGVVWTPTQGRLVASNSGFVDQVHAANGEQVDAGEPVITLRDPQLDARIATLEAEEREYRSQYNRLNLRDPGQARILAEQLERTSQSLAFWKGRQARNQVMAPQPGAVAMAGGESLPGKLVAEGTLLGYVFSDAPRLLEVLVPQDRINDIRYDTLEVSLRFPGALHQQLPGRILGVTPRAVDVLPSGVLSTEGGGPVFLDPEAEQPRPLNNYYVVRIGVEEPQGVWRAEERALVRFRHSPTPLGIQALRAIREVFLSQFDV</sequence>
<keyword evidence="1" id="KW-1133">Transmembrane helix</keyword>
<feature type="transmembrane region" description="Helical" evidence="1">
    <location>
        <begin position="430"/>
        <end position="449"/>
    </location>
</feature>
<dbReference type="InterPro" id="IPR008792">
    <property type="entry name" value="PQQD"/>
</dbReference>
<dbReference type="OrthoDB" id="9759690at2"/>
<feature type="transmembrane region" description="Helical" evidence="1">
    <location>
        <begin position="192"/>
        <end position="210"/>
    </location>
</feature>
<dbReference type="Pfam" id="PF05402">
    <property type="entry name" value="PqqD"/>
    <property type="match status" value="1"/>
</dbReference>
<dbReference type="Proteomes" id="UP000235547">
    <property type="component" value="Unassembled WGS sequence"/>
</dbReference>
<dbReference type="GO" id="GO:0016020">
    <property type="term" value="C:membrane"/>
    <property type="evidence" value="ECO:0007669"/>
    <property type="project" value="InterPro"/>
</dbReference>
<feature type="transmembrane region" description="Helical" evidence="1">
    <location>
        <begin position="388"/>
        <end position="409"/>
    </location>
</feature>
<gene>
    <name evidence="2" type="ORF">C1H70_16085</name>
</gene>
<dbReference type="GO" id="GO:0031293">
    <property type="term" value="P:membrane protein intracellular domain proteolysis"/>
    <property type="evidence" value="ECO:0007669"/>
    <property type="project" value="TreeGrafter"/>
</dbReference>
<protein>
    <submittedName>
        <fullName evidence="2">Peptidase M50</fullName>
    </submittedName>
</protein>